<reference evidence="2" key="1">
    <citation type="submission" date="2022-01" db="EMBL/GenBank/DDBJ databases">
        <authorList>
            <person name="King R."/>
        </authorList>
    </citation>
    <scope>NUCLEOTIDE SEQUENCE</scope>
</reference>
<dbReference type="OrthoDB" id="10522504at2759"/>
<dbReference type="Proteomes" id="UP001152798">
    <property type="component" value="Chromosome 5"/>
</dbReference>
<proteinExistence type="predicted"/>
<dbReference type="AlphaFoldDB" id="A0A9P0HGN5"/>
<evidence type="ECO:0000313" key="3">
    <source>
        <dbReference type="Proteomes" id="UP001152798"/>
    </source>
</evidence>
<gene>
    <name evidence="2" type="ORF">NEZAVI_LOCUS10618</name>
</gene>
<accession>A0A9P0HGN5</accession>
<evidence type="ECO:0008006" key="4">
    <source>
        <dbReference type="Google" id="ProtNLM"/>
    </source>
</evidence>
<evidence type="ECO:0000256" key="1">
    <source>
        <dbReference type="SAM" id="SignalP"/>
    </source>
</evidence>
<keyword evidence="3" id="KW-1185">Reference proteome</keyword>
<keyword evidence="1" id="KW-0732">Signal</keyword>
<sequence>MRTIILSIFLVTVLTLTLQSIASAEKTEDNNESTGKELATAIKRSAVGRMKEKNGGMMMNMSAEVGHNNNNNSKDKDNALDNMMKIFMMCKAFIETVLMFVDPIFKAKNYGLSVIMTLISVGQFIMSLNDKFSKEKKKQSWEVENTVMDRIGMPYGTAYSTGYRPTYLAPYPTYMHKYRMPMTS</sequence>
<name>A0A9P0HGN5_NEZVI</name>
<feature type="signal peptide" evidence="1">
    <location>
        <begin position="1"/>
        <end position="24"/>
    </location>
</feature>
<organism evidence="2 3">
    <name type="scientific">Nezara viridula</name>
    <name type="common">Southern green stink bug</name>
    <name type="synonym">Cimex viridulus</name>
    <dbReference type="NCBI Taxonomy" id="85310"/>
    <lineage>
        <taxon>Eukaryota</taxon>
        <taxon>Metazoa</taxon>
        <taxon>Ecdysozoa</taxon>
        <taxon>Arthropoda</taxon>
        <taxon>Hexapoda</taxon>
        <taxon>Insecta</taxon>
        <taxon>Pterygota</taxon>
        <taxon>Neoptera</taxon>
        <taxon>Paraneoptera</taxon>
        <taxon>Hemiptera</taxon>
        <taxon>Heteroptera</taxon>
        <taxon>Panheteroptera</taxon>
        <taxon>Pentatomomorpha</taxon>
        <taxon>Pentatomoidea</taxon>
        <taxon>Pentatomidae</taxon>
        <taxon>Pentatominae</taxon>
        <taxon>Nezara</taxon>
    </lineage>
</organism>
<dbReference type="EMBL" id="OV725081">
    <property type="protein sequence ID" value="CAH1401643.1"/>
    <property type="molecule type" value="Genomic_DNA"/>
</dbReference>
<protein>
    <recommendedName>
        <fullName evidence="4">Neuropeptide</fullName>
    </recommendedName>
</protein>
<evidence type="ECO:0000313" key="2">
    <source>
        <dbReference type="EMBL" id="CAH1401643.1"/>
    </source>
</evidence>
<feature type="chain" id="PRO_5040261232" description="Neuropeptide" evidence="1">
    <location>
        <begin position="25"/>
        <end position="184"/>
    </location>
</feature>